<evidence type="ECO:0000313" key="8">
    <source>
        <dbReference type="Proteomes" id="UP000612893"/>
    </source>
</evidence>
<feature type="transmembrane region" description="Helical" evidence="6">
    <location>
        <begin position="227"/>
        <end position="251"/>
    </location>
</feature>
<dbReference type="InterPro" id="IPR001851">
    <property type="entry name" value="ABC_transp_permease"/>
</dbReference>
<proteinExistence type="predicted"/>
<keyword evidence="2" id="KW-1003">Cell membrane</keyword>
<feature type="transmembrane region" description="Helical" evidence="6">
    <location>
        <begin position="79"/>
        <end position="97"/>
    </location>
</feature>
<dbReference type="GO" id="GO:0005886">
    <property type="term" value="C:plasma membrane"/>
    <property type="evidence" value="ECO:0007669"/>
    <property type="project" value="UniProtKB-SubCell"/>
</dbReference>
<accession>A0A934NBC9</accession>
<protein>
    <submittedName>
        <fullName evidence="7">Branched-chain amino acid ABC transporter permease</fullName>
    </submittedName>
</protein>
<evidence type="ECO:0000256" key="4">
    <source>
        <dbReference type="ARBA" id="ARBA00022989"/>
    </source>
</evidence>
<name>A0A934NBC9_9BACT</name>
<reference evidence="7" key="1">
    <citation type="submission" date="2020-10" db="EMBL/GenBank/DDBJ databases">
        <title>Ca. Dormibacterota MAGs.</title>
        <authorList>
            <person name="Montgomery K."/>
        </authorList>
    </citation>
    <scope>NUCLEOTIDE SEQUENCE [LARGE SCALE GENOMIC DNA]</scope>
    <source>
        <strain evidence="7">SC8812_S17_10</strain>
    </source>
</reference>
<feature type="transmembrane region" description="Helical" evidence="6">
    <location>
        <begin position="103"/>
        <end position="122"/>
    </location>
</feature>
<dbReference type="Pfam" id="PF02653">
    <property type="entry name" value="BPD_transp_2"/>
    <property type="match status" value="1"/>
</dbReference>
<feature type="transmembrane region" description="Helical" evidence="6">
    <location>
        <begin position="263"/>
        <end position="290"/>
    </location>
</feature>
<dbReference type="PANTHER" id="PTHR30482">
    <property type="entry name" value="HIGH-AFFINITY BRANCHED-CHAIN AMINO ACID TRANSPORT SYSTEM PERMEASE"/>
    <property type="match status" value="1"/>
</dbReference>
<comment type="caution">
    <text evidence="7">The sequence shown here is derived from an EMBL/GenBank/DDBJ whole genome shotgun (WGS) entry which is preliminary data.</text>
</comment>
<dbReference type="InterPro" id="IPR043428">
    <property type="entry name" value="LivM-like"/>
</dbReference>
<feature type="transmembrane region" description="Helical" evidence="6">
    <location>
        <begin position="129"/>
        <end position="147"/>
    </location>
</feature>
<dbReference type="PANTHER" id="PTHR30482:SF10">
    <property type="entry name" value="HIGH-AFFINITY BRANCHED-CHAIN AMINO ACID TRANSPORT PROTEIN BRAE"/>
    <property type="match status" value="1"/>
</dbReference>
<dbReference type="CDD" id="cd06581">
    <property type="entry name" value="TM_PBP1_LivM_like"/>
    <property type="match status" value="1"/>
</dbReference>
<evidence type="ECO:0000313" key="7">
    <source>
        <dbReference type="EMBL" id="MBJ7600918.1"/>
    </source>
</evidence>
<keyword evidence="8" id="KW-1185">Reference proteome</keyword>
<feature type="transmembrane region" description="Helical" evidence="6">
    <location>
        <begin position="302"/>
        <end position="321"/>
    </location>
</feature>
<organism evidence="7 8">
    <name type="scientific">Candidatus Nephthysia bennettiae</name>
    <dbReference type="NCBI Taxonomy" id="3127016"/>
    <lineage>
        <taxon>Bacteria</taxon>
        <taxon>Bacillati</taxon>
        <taxon>Candidatus Dormiibacterota</taxon>
        <taxon>Candidatus Dormibacteria</taxon>
        <taxon>Candidatus Dormibacterales</taxon>
        <taxon>Candidatus Dormibacteraceae</taxon>
        <taxon>Candidatus Nephthysia</taxon>
    </lineage>
</organism>
<evidence type="ECO:0000256" key="6">
    <source>
        <dbReference type="SAM" id="Phobius"/>
    </source>
</evidence>
<dbReference type="EMBL" id="JAEKNR010000228">
    <property type="protein sequence ID" value="MBJ7600918.1"/>
    <property type="molecule type" value="Genomic_DNA"/>
</dbReference>
<dbReference type="Proteomes" id="UP000612893">
    <property type="component" value="Unassembled WGS sequence"/>
</dbReference>
<feature type="transmembrane region" description="Helical" evidence="6">
    <location>
        <begin position="176"/>
        <end position="194"/>
    </location>
</feature>
<evidence type="ECO:0000256" key="1">
    <source>
        <dbReference type="ARBA" id="ARBA00004651"/>
    </source>
</evidence>
<keyword evidence="5 6" id="KW-0472">Membrane</keyword>
<evidence type="ECO:0000256" key="5">
    <source>
        <dbReference type="ARBA" id="ARBA00023136"/>
    </source>
</evidence>
<keyword evidence="3 6" id="KW-0812">Transmembrane</keyword>
<dbReference type="AlphaFoldDB" id="A0A934NBC9"/>
<gene>
    <name evidence="7" type="ORF">JF922_22975</name>
</gene>
<evidence type="ECO:0000256" key="3">
    <source>
        <dbReference type="ARBA" id="ARBA00022692"/>
    </source>
</evidence>
<dbReference type="RefSeq" id="WP_338204903.1">
    <property type="nucleotide sequence ID" value="NZ_JAEKNR010000228.1"/>
</dbReference>
<evidence type="ECO:0000256" key="2">
    <source>
        <dbReference type="ARBA" id="ARBA00022475"/>
    </source>
</evidence>
<sequence length="349" mass="36302">MPDPAGDSPATWTTEVASATPPARFRYARVMALAVLLVVAVAVPFVLESYWVFTLTEVMIYAIATLGLDIVFGRAGQLSLAQASFFGLGAYITALTVDRLEVGLQFLLVIAAALVAGAAVAIPTLRVSGLRLALATLLFGELFIWALNHLGNLTGGTQGLVVAPLQVGPLDSSDPVQAYVLVLVFAVAATLMTVQVSRTQFGRRLLAVRDSELAARSVGVAVVRTKVAAFMLSAVLAGVAGWLYAYIVGFIAPPTFDLFPSVYFVIAVILGGAGRAAGAWLGAAYIVLVPQAFTIIGRPNQFPILGGAVLIVVALLLPGGLVDGVTRLARFALAQVGRAQSGLADRGTP</sequence>
<keyword evidence="4 6" id="KW-1133">Transmembrane helix</keyword>
<comment type="subcellular location">
    <subcellularLocation>
        <location evidence="1">Cell membrane</location>
        <topology evidence="1">Multi-pass membrane protein</topology>
    </subcellularLocation>
</comment>
<feature type="transmembrane region" description="Helical" evidence="6">
    <location>
        <begin position="27"/>
        <end position="47"/>
    </location>
</feature>
<feature type="transmembrane region" description="Helical" evidence="6">
    <location>
        <begin position="53"/>
        <end position="72"/>
    </location>
</feature>